<dbReference type="InterPro" id="IPR004274">
    <property type="entry name" value="FCP1_dom"/>
</dbReference>
<dbReference type="InterPro" id="IPR011948">
    <property type="entry name" value="Dullard_phosphatase"/>
</dbReference>
<dbReference type="InterPro" id="IPR023214">
    <property type="entry name" value="HAD_sf"/>
</dbReference>
<feature type="compositionally biased region" description="Low complexity" evidence="1">
    <location>
        <begin position="111"/>
        <end position="121"/>
    </location>
</feature>
<dbReference type="CDD" id="cd07521">
    <property type="entry name" value="HAD_FCP1-like"/>
    <property type="match status" value="1"/>
</dbReference>
<feature type="compositionally biased region" description="Basic residues" evidence="1">
    <location>
        <begin position="122"/>
        <end position="134"/>
    </location>
</feature>
<proteinExistence type="predicted"/>
<dbReference type="SUPFAM" id="SSF56784">
    <property type="entry name" value="HAD-like"/>
    <property type="match status" value="1"/>
</dbReference>
<accession>A0A9N8ZVZ8</accession>
<organism evidence="3 4">
    <name type="scientific">Paraglomus brasilianum</name>
    <dbReference type="NCBI Taxonomy" id="144538"/>
    <lineage>
        <taxon>Eukaryota</taxon>
        <taxon>Fungi</taxon>
        <taxon>Fungi incertae sedis</taxon>
        <taxon>Mucoromycota</taxon>
        <taxon>Glomeromycotina</taxon>
        <taxon>Glomeromycetes</taxon>
        <taxon>Paraglomerales</taxon>
        <taxon>Paraglomeraceae</taxon>
        <taxon>Paraglomus</taxon>
    </lineage>
</organism>
<dbReference type="AlphaFoldDB" id="A0A9N8ZVZ8"/>
<comment type="caution">
    <text evidence="3">The sequence shown here is derived from an EMBL/GenBank/DDBJ whole genome shotgun (WGS) entry which is preliminary data.</text>
</comment>
<dbReference type="Proteomes" id="UP000789739">
    <property type="component" value="Unassembled WGS sequence"/>
</dbReference>
<dbReference type="EMBL" id="CAJVPI010000254">
    <property type="protein sequence ID" value="CAG8508603.1"/>
    <property type="molecule type" value="Genomic_DNA"/>
</dbReference>
<evidence type="ECO:0000259" key="2">
    <source>
        <dbReference type="PROSITE" id="PS50969"/>
    </source>
</evidence>
<evidence type="ECO:0000313" key="4">
    <source>
        <dbReference type="Proteomes" id="UP000789739"/>
    </source>
</evidence>
<dbReference type="Gene3D" id="3.40.50.1000">
    <property type="entry name" value="HAD superfamily/HAD-like"/>
    <property type="match status" value="1"/>
</dbReference>
<dbReference type="FunFam" id="3.40.50.1000:FF:000093">
    <property type="entry name" value="NLI interacting factor-like phosphatase family protein"/>
    <property type="match status" value="1"/>
</dbReference>
<evidence type="ECO:0000313" key="3">
    <source>
        <dbReference type="EMBL" id="CAG8508603.1"/>
    </source>
</evidence>
<dbReference type="InterPro" id="IPR050365">
    <property type="entry name" value="TIM50"/>
</dbReference>
<feature type="region of interest" description="Disordered" evidence="1">
    <location>
        <begin position="92"/>
        <end position="137"/>
    </location>
</feature>
<dbReference type="NCBIfam" id="TIGR02251">
    <property type="entry name" value="HIF-SF_euk"/>
    <property type="match status" value="1"/>
</dbReference>
<dbReference type="InterPro" id="IPR036412">
    <property type="entry name" value="HAD-like_sf"/>
</dbReference>
<dbReference type="PROSITE" id="PS50969">
    <property type="entry name" value="FCP1"/>
    <property type="match status" value="1"/>
</dbReference>
<protein>
    <submittedName>
        <fullName evidence="3">5973_t:CDS:1</fullName>
    </submittedName>
</protein>
<sequence>MNNNNKVTEYLTTSSPTTPPSFLVLYWTTMYSFLINSFRKVTEQLQNLASSSYTPYILSQTQLSAENGDASNSNTAYANVNNGENDRRAYVVASPTTPRRSPRFRSRRQDQQISSSSTVTHVSKHSSTRAKGQHKQATLASSIPSTSFSAFVKTKTLILDLDETLIHSTMRGSPANAHMLEVMVDSHACLYYVYKRPHVDYFLMKVAEWYKVVIFTASMPEYADPVIDWLDPDKNLITKRFFRQSCIQRNGAYVKDLTLVENDLSKVCLVDNSSISYSLHQENGIPIEGWVSDPNDEALLDLLPFLDALRFTEDVRSVLSLATYI</sequence>
<dbReference type="PANTHER" id="PTHR12210">
    <property type="entry name" value="DULLARD PROTEIN PHOSPHATASE"/>
    <property type="match status" value="1"/>
</dbReference>
<keyword evidence="4" id="KW-1185">Reference proteome</keyword>
<feature type="domain" description="FCP1 homology" evidence="2">
    <location>
        <begin position="150"/>
        <end position="309"/>
    </location>
</feature>
<name>A0A9N8ZVZ8_9GLOM</name>
<reference evidence="3" key="1">
    <citation type="submission" date="2021-06" db="EMBL/GenBank/DDBJ databases">
        <authorList>
            <person name="Kallberg Y."/>
            <person name="Tangrot J."/>
            <person name="Rosling A."/>
        </authorList>
    </citation>
    <scope>NUCLEOTIDE SEQUENCE</scope>
    <source>
        <strain evidence="3">BR232B</strain>
    </source>
</reference>
<dbReference type="OrthoDB" id="277011at2759"/>
<dbReference type="SMART" id="SM00577">
    <property type="entry name" value="CPDc"/>
    <property type="match status" value="1"/>
</dbReference>
<evidence type="ECO:0000256" key="1">
    <source>
        <dbReference type="SAM" id="MobiDB-lite"/>
    </source>
</evidence>
<dbReference type="Pfam" id="PF03031">
    <property type="entry name" value="NIF"/>
    <property type="match status" value="1"/>
</dbReference>
<dbReference type="GO" id="GO:0016791">
    <property type="term" value="F:phosphatase activity"/>
    <property type="evidence" value="ECO:0007669"/>
    <property type="project" value="InterPro"/>
</dbReference>
<gene>
    <name evidence="3" type="ORF">PBRASI_LOCUS2990</name>
</gene>